<evidence type="ECO:0000259" key="1">
    <source>
        <dbReference type="Pfam" id="PF00596"/>
    </source>
</evidence>
<dbReference type="Pfam" id="PF00596">
    <property type="entry name" value="Aldolase_II"/>
    <property type="match status" value="1"/>
</dbReference>
<evidence type="ECO:0000313" key="2">
    <source>
        <dbReference type="EMBL" id="KAB1201651.1"/>
    </source>
</evidence>
<keyword evidence="3" id="KW-1185">Reference proteome</keyword>
<dbReference type="InterPro" id="IPR001303">
    <property type="entry name" value="Aldolase_II/adducin_N"/>
</dbReference>
<proteinExistence type="predicted"/>
<dbReference type="GO" id="GO:0019509">
    <property type="term" value="P:L-methionine salvage from methylthioadenosine"/>
    <property type="evidence" value="ECO:0007669"/>
    <property type="project" value="TreeGrafter"/>
</dbReference>
<dbReference type="PANTHER" id="PTHR10640">
    <property type="entry name" value="METHYLTHIORIBULOSE-1-PHOSPHATE DEHYDRATASE"/>
    <property type="match status" value="1"/>
</dbReference>
<dbReference type="Proteomes" id="UP000516437">
    <property type="component" value="Unassembled WGS sequence"/>
</dbReference>
<dbReference type="GO" id="GO:0005737">
    <property type="term" value="C:cytoplasm"/>
    <property type="evidence" value="ECO:0007669"/>
    <property type="project" value="TreeGrafter"/>
</dbReference>
<feature type="domain" description="Class II aldolase/adducin N-terminal" evidence="1">
    <location>
        <begin position="34"/>
        <end position="119"/>
    </location>
</feature>
<accession>A0A6A1UN05</accession>
<evidence type="ECO:0000313" key="3">
    <source>
        <dbReference type="Proteomes" id="UP000516437"/>
    </source>
</evidence>
<dbReference type="OrthoDB" id="191080at2759"/>
<dbReference type="PANTHER" id="PTHR10640:SF7">
    <property type="entry name" value="METHYLTHIORIBULOSE-1-PHOSPHATE DEHYDRATASE"/>
    <property type="match status" value="1"/>
</dbReference>
<protein>
    <submittedName>
        <fullName evidence="2">Putative bifunctional methylthioribulose-1-phosphate dehydratase/enolase-phosphatase E1 2</fullName>
    </submittedName>
</protein>
<comment type="caution">
    <text evidence="2">The sequence shown here is derived from an EMBL/GenBank/DDBJ whole genome shotgun (WGS) entry which is preliminary data.</text>
</comment>
<dbReference type="Gene3D" id="3.40.225.10">
    <property type="entry name" value="Class II aldolase/adducin N-terminal domain"/>
    <property type="match status" value="1"/>
</dbReference>
<dbReference type="InterPro" id="IPR036409">
    <property type="entry name" value="Aldolase_II/adducin_N_sf"/>
</dbReference>
<sequence length="127" mass="13875">MAAVPAVAVNGVRVGISSQAYLESKAVKETKVLISDLCRQFYNLGWVSGTGGSITIKVHDDSIPKPQQLVIMSPSGVQKERMLPEDMYVLSPDGSFVWEPSPKPYPHKPPKCSDCGPLFLKSVWRSS</sequence>
<dbReference type="AlphaFoldDB" id="A0A6A1UN05"/>
<organism evidence="2 3">
    <name type="scientific">Morella rubra</name>
    <name type="common">Chinese bayberry</name>
    <dbReference type="NCBI Taxonomy" id="262757"/>
    <lineage>
        <taxon>Eukaryota</taxon>
        <taxon>Viridiplantae</taxon>
        <taxon>Streptophyta</taxon>
        <taxon>Embryophyta</taxon>
        <taxon>Tracheophyta</taxon>
        <taxon>Spermatophyta</taxon>
        <taxon>Magnoliopsida</taxon>
        <taxon>eudicotyledons</taxon>
        <taxon>Gunneridae</taxon>
        <taxon>Pentapetalae</taxon>
        <taxon>rosids</taxon>
        <taxon>fabids</taxon>
        <taxon>Fagales</taxon>
        <taxon>Myricaceae</taxon>
        <taxon>Morella</taxon>
    </lineage>
</organism>
<gene>
    <name evidence="2" type="ORF">CJ030_MR0G001711</name>
</gene>
<dbReference type="SUPFAM" id="SSF53639">
    <property type="entry name" value="AraD/HMP-PK domain-like"/>
    <property type="match status" value="1"/>
</dbReference>
<name>A0A6A1UN05_9ROSI</name>
<reference evidence="2 3" key="1">
    <citation type="journal article" date="2019" name="Plant Biotechnol. J.">
        <title>The red bayberry genome and genetic basis of sex determination.</title>
        <authorList>
            <person name="Jia H.M."/>
            <person name="Jia H.J."/>
            <person name="Cai Q.L."/>
            <person name="Wang Y."/>
            <person name="Zhao H.B."/>
            <person name="Yang W.F."/>
            <person name="Wang G.Y."/>
            <person name="Li Y.H."/>
            <person name="Zhan D.L."/>
            <person name="Shen Y.T."/>
            <person name="Niu Q.F."/>
            <person name="Chang L."/>
            <person name="Qiu J."/>
            <person name="Zhao L."/>
            <person name="Xie H.B."/>
            <person name="Fu W.Y."/>
            <person name="Jin J."/>
            <person name="Li X.W."/>
            <person name="Jiao Y."/>
            <person name="Zhou C.C."/>
            <person name="Tu T."/>
            <person name="Chai C.Y."/>
            <person name="Gao J.L."/>
            <person name="Fan L.J."/>
            <person name="van de Weg E."/>
            <person name="Wang J.Y."/>
            <person name="Gao Z.S."/>
        </authorList>
    </citation>
    <scope>NUCLEOTIDE SEQUENCE [LARGE SCALE GENOMIC DNA]</scope>
    <source>
        <tissue evidence="2">Leaves</tissue>
    </source>
</reference>
<dbReference type="EMBL" id="RXIC02000041">
    <property type="protein sequence ID" value="KAB1201651.1"/>
    <property type="molecule type" value="Genomic_DNA"/>
</dbReference>
<dbReference type="GO" id="GO:0046570">
    <property type="term" value="F:methylthioribulose 1-phosphate dehydratase activity"/>
    <property type="evidence" value="ECO:0007669"/>
    <property type="project" value="TreeGrafter"/>
</dbReference>